<dbReference type="RefSeq" id="WP_271794877.1">
    <property type="nucleotide sequence ID" value="NZ_JAQMUC010000017.1"/>
</dbReference>
<sequence length="362" mass="42621">MDIEKLKIQIEEQRNLLNADRLDVSFGEIMSMYERQEIIIKPAFQRYFRWDEEQRTRFIESILLGIPIPPIFVAEDSDGVWELVDGLQRISTVLSFFGVLRSEDQGIRDKNNWKLIEGERVEALEGFSYATIPNQFRLNLKRATCRVEILRSNSNYDMRFELFNRLNTGGSPLTTQEIRNCIYRDISPKFNDFLKELAANQDFRTLIALSDEQYEQLYDEELALRFISLYQNLRNVRTSISQHMTNFMKKALDDKNFDYARYKTIFYEVFALLKPLGKEIFRQRDGHFATALYDVITIGVGENYDYYKSQTLAVISNKIKEVRKDSVLIKFSRRGGNNQKARIINRLTEAKQIFGNIENNEH</sequence>
<protein>
    <submittedName>
        <fullName evidence="2">DUF262 domain-containing protein</fullName>
    </submittedName>
</protein>
<organism evidence="2 3">
    <name type="scientific">Dolichospermum planctonicum CS-1226</name>
    <dbReference type="NCBI Taxonomy" id="3021751"/>
    <lineage>
        <taxon>Bacteria</taxon>
        <taxon>Bacillati</taxon>
        <taxon>Cyanobacteriota</taxon>
        <taxon>Cyanophyceae</taxon>
        <taxon>Nostocales</taxon>
        <taxon>Aphanizomenonaceae</taxon>
        <taxon>Dolichospermum</taxon>
        <taxon>Dolichospermum planctonicum</taxon>
    </lineage>
</organism>
<proteinExistence type="predicted"/>
<feature type="domain" description="GmrSD restriction endonucleases N-terminal" evidence="1">
    <location>
        <begin position="28"/>
        <end position="183"/>
    </location>
</feature>
<dbReference type="Proteomes" id="UP001211249">
    <property type="component" value="Unassembled WGS sequence"/>
</dbReference>
<dbReference type="PANTHER" id="PTHR39639:SF1">
    <property type="entry name" value="DUF262 DOMAIN-CONTAINING PROTEIN"/>
    <property type="match status" value="1"/>
</dbReference>
<accession>A0ABT5AC37</accession>
<dbReference type="Pfam" id="PF03235">
    <property type="entry name" value="GmrSD_N"/>
    <property type="match status" value="1"/>
</dbReference>
<reference evidence="2 3" key="1">
    <citation type="submission" date="2023-01" db="EMBL/GenBank/DDBJ databases">
        <title>Genomes from the Australian National Cyanobacteria Reference Collection.</title>
        <authorList>
            <person name="Willis A."/>
            <person name="Lee E.M.F."/>
        </authorList>
    </citation>
    <scope>NUCLEOTIDE SEQUENCE [LARGE SCALE GENOMIC DNA]</scope>
    <source>
        <strain evidence="2 3">CS-1226</strain>
    </source>
</reference>
<comment type="caution">
    <text evidence="2">The sequence shown here is derived from an EMBL/GenBank/DDBJ whole genome shotgun (WGS) entry which is preliminary data.</text>
</comment>
<keyword evidence="3" id="KW-1185">Reference proteome</keyword>
<dbReference type="EMBL" id="JAQMUC010000017">
    <property type="protein sequence ID" value="MDB9534833.1"/>
    <property type="molecule type" value="Genomic_DNA"/>
</dbReference>
<dbReference type="PANTHER" id="PTHR39639">
    <property type="entry name" value="CHROMOSOME 16, WHOLE GENOME SHOTGUN SEQUENCE"/>
    <property type="match status" value="1"/>
</dbReference>
<evidence type="ECO:0000313" key="2">
    <source>
        <dbReference type="EMBL" id="MDB9534833.1"/>
    </source>
</evidence>
<gene>
    <name evidence="2" type="ORF">PN451_03045</name>
</gene>
<evidence type="ECO:0000259" key="1">
    <source>
        <dbReference type="Pfam" id="PF03235"/>
    </source>
</evidence>
<evidence type="ECO:0000313" key="3">
    <source>
        <dbReference type="Proteomes" id="UP001211249"/>
    </source>
</evidence>
<dbReference type="InterPro" id="IPR004919">
    <property type="entry name" value="GmrSD_N"/>
</dbReference>
<name>A0ABT5AC37_9CYAN</name>